<dbReference type="EMBL" id="UINC01077415">
    <property type="protein sequence ID" value="SVC17520.1"/>
    <property type="molecule type" value="Genomic_DNA"/>
</dbReference>
<reference evidence="1" key="1">
    <citation type="submission" date="2018-05" db="EMBL/GenBank/DDBJ databases">
        <authorList>
            <person name="Lanie J.A."/>
            <person name="Ng W.-L."/>
            <person name="Kazmierczak K.M."/>
            <person name="Andrzejewski T.M."/>
            <person name="Davidsen T.M."/>
            <person name="Wayne K.J."/>
            <person name="Tettelin H."/>
            <person name="Glass J.I."/>
            <person name="Rusch D."/>
            <person name="Podicherti R."/>
            <person name="Tsui H.-C.T."/>
            <person name="Winkler M.E."/>
        </authorList>
    </citation>
    <scope>NUCLEOTIDE SEQUENCE</scope>
</reference>
<feature type="non-terminal residue" evidence="1">
    <location>
        <position position="212"/>
    </location>
</feature>
<protein>
    <submittedName>
        <fullName evidence="1">Uncharacterized protein</fullName>
    </submittedName>
</protein>
<proteinExistence type="predicted"/>
<accession>A0A382JZB3</accession>
<evidence type="ECO:0000313" key="1">
    <source>
        <dbReference type="EMBL" id="SVC17520.1"/>
    </source>
</evidence>
<dbReference type="AlphaFoldDB" id="A0A382JZB3"/>
<organism evidence="1">
    <name type="scientific">marine metagenome</name>
    <dbReference type="NCBI Taxonomy" id="408172"/>
    <lineage>
        <taxon>unclassified sequences</taxon>
        <taxon>metagenomes</taxon>
        <taxon>ecological metagenomes</taxon>
    </lineage>
</organism>
<sequence length="212" mass="23377">MVSEKVVIYGLSTEGYSLACQMAVNGADVQIIDETSSSAMSLTSEIAQTYPSINSLKEDEPLLSMEPIEIAVSNAKYLFFTPKIRKMDQDLKTELNSKFKDAVGLLKKGSNLIYCLGTGFGGNNENISILEHITGFKVGKSISYFYFPVNNSNQAPKIIGSFNNTDDKKLASFLTTDKEEKTFVMISTAEQLHAMETIKRFTSICSTVEVCK</sequence>
<name>A0A382JZB3_9ZZZZ</name>
<gene>
    <name evidence="1" type="ORF">METZ01_LOCUS270374</name>
</gene>